<evidence type="ECO:0000313" key="3">
    <source>
        <dbReference type="Proteomes" id="UP000630887"/>
    </source>
</evidence>
<dbReference type="Proteomes" id="UP000630887">
    <property type="component" value="Unassembled WGS sequence"/>
</dbReference>
<comment type="caution">
    <text evidence="2">The sequence shown here is derived from an EMBL/GenBank/DDBJ whole genome shotgun (WGS) entry which is preliminary data.</text>
</comment>
<sequence>MAINDGDDDNPVYPLVAGFANGENLMVWCLWCCVWHSHGHDPADAIGSVEHRSAHCYTNDSPYKESGGYNVQVSSRSFASVRKLVKEATPAQQEDIHAGRSSEAIGRLRSQPQPAP</sequence>
<evidence type="ECO:0000256" key="1">
    <source>
        <dbReference type="SAM" id="MobiDB-lite"/>
    </source>
</evidence>
<organism evidence="2 3">
    <name type="scientific">Catellatospora coxensis</name>
    <dbReference type="NCBI Taxonomy" id="310354"/>
    <lineage>
        <taxon>Bacteria</taxon>
        <taxon>Bacillati</taxon>
        <taxon>Actinomycetota</taxon>
        <taxon>Actinomycetes</taxon>
        <taxon>Micromonosporales</taxon>
        <taxon>Micromonosporaceae</taxon>
        <taxon>Catellatospora</taxon>
    </lineage>
</organism>
<evidence type="ECO:0000313" key="2">
    <source>
        <dbReference type="EMBL" id="GIG03657.1"/>
    </source>
</evidence>
<accession>A0A8J3KID8</accession>
<proteinExistence type="predicted"/>
<feature type="region of interest" description="Disordered" evidence="1">
    <location>
        <begin position="88"/>
        <end position="116"/>
    </location>
</feature>
<reference evidence="2 3" key="1">
    <citation type="submission" date="2021-01" db="EMBL/GenBank/DDBJ databases">
        <title>Whole genome shotgun sequence of Catellatospora coxensis NBRC 107359.</title>
        <authorList>
            <person name="Komaki H."/>
            <person name="Tamura T."/>
        </authorList>
    </citation>
    <scope>NUCLEOTIDE SEQUENCE [LARGE SCALE GENOMIC DNA]</scope>
    <source>
        <strain evidence="2 3">NBRC 107359</strain>
    </source>
</reference>
<dbReference type="AlphaFoldDB" id="A0A8J3KID8"/>
<dbReference type="RefSeq" id="WP_203688128.1">
    <property type="nucleotide sequence ID" value="NZ_BAAALC010000001.1"/>
</dbReference>
<protein>
    <submittedName>
        <fullName evidence="2">Uncharacterized protein</fullName>
    </submittedName>
</protein>
<keyword evidence="3" id="KW-1185">Reference proteome</keyword>
<name>A0A8J3KID8_9ACTN</name>
<gene>
    <name evidence="2" type="ORF">Cco03nite_03570</name>
</gene>
<dbReference type="EMBL" id="BONI01000002">
    <property type="protein sequence ID" value="GIG03657.1"/>
    <property type="molecule type" value="Genomic_DNA"/>
</dbReference>